<gene>
    <name evidence="2" type="ORF">AC529_00885</name>
</gene>
<dbReference type="InterPro" id="IPR029063">
    <property type="entry name" value="SAM-dependent_MTases_sf"/>
</dbReference>
<evidence type="ECO:0000313" key="3">
    <source>
        <dbReference type="Proteomes" id="UP000074382"/>
    </source>
</evidence>
<dbReference type="PROSITE" id="PS00092">
    <property type="entry name" value="N6_MTASE"/>
    <property type="match status" value="1"/>
</dbReference>
<dbReference type="EMBL" id="LGEM01000006">
    <property type="protein sequence ID" value="KUP98534.1"/>
    <property type="molecule type" value="Genomic_DNA"/>
</dbReference>
<dbReference type="SUPFAM" id="SSF53335">
    <property type="entry name" value="S-adenosyl-L-methionine-dependent methyltransferases"/>
    <property type="match status" value="1"/>
</dbReference>
<dbReference type="GO" id="GO:0006596">
    <property type="term" value="P:polyamine biosynthetic process"/>
    <property type="evidence" value="ECO:0007669"/>
    <property type="project" value="TreeGrafter"/>
</dbReference>
<keyword evidence="3" id="KW-1185">Reference proteome</keyword>
<dbReference type="GO" id="GO:0008168">
    <property type="term" value="F:methyltransferase activity"/>
    <property type="evidence" value="ECO:0007669"/>
    <property type="project" value="UniProtKB-KW"/>
</dbReference>
<keyword evidence="2" id="KW-0808">Transferase</keyword>
<dbReference type="PANTHER" id="PTHR23290:SF0">
    <property type="entry name" value="RRNA N6-ADENOSINE-METHYLTRANSFERASE METTL5"/>
    <property type="match status" value="1"/>
</dbReference>
<dbReference type="OrthoDB" id="7593728at2"/>
<dbReference type="Proteomes" id="UP000074382">
    <property type="component" value="Unassembled WGS sequence"/>
</dbReference>
<dbReference type="AlphaFoldDB" id="A0A147KMK0"/>
<dbReference type="Pfam" id="PF01861">
    <property type="entry name" value="BpsA_C"/>
    <property type="match status" value="1"/>
</dbReference>
<dbReference type="Gene3D" id="3.40.50.150">
    <property type="entry name" value="Vaccinia Virus protein VP39"/>
    <property type="match status" value="1"/>
</dbReference>
<dbReference type="PANTHER" id="PTHR23290">
    <property type="entry name" value="RRNA N6-ADENOSINE-METHYLTRANSFERASE METTL5"/>
    <property type="match status" value="1"/>
</dbReference>
<evidence type="ECO:0000313" key="2">
    <source>
        <dbReference type="EMBL" id="KUP98534.1"/>
    </source>
</evidence>
<dbReference type="GO" id="GO:0032259">
    <property type="term" value="P:methylation"/>
    <property type="evidence" value="ECO:0007669"/>
    <property type="project" value="UniProtKB-KW"/>
</dbReference>
<evidence type="ECO:0000259" key="1">
    <source>
        <dbReference type="Pfam" id="PF01861"/>
    </source>
</evidence>
<proteinExistence type="predicted"/>
<protein>
    <submittedName>
        <fullName evidence="2">Methyltransferase</fullName>
    </submittedName>
</protein>
<sequence>MTDRTAPHAPLAERGVHAVRGQLVLGALADGRWWTARDLVRATAVAHRVVADTLAAVETELDRDGDRVRLRDPDRYAPLAARPRLADPVGHLVAAHADVEAELRTLVAEAPPPRADLDHVSATARTALRRALLLTTCFATGGARLLCVGDHDLTSLALTLVDPDAAATVVDIDERMLDYIDTAAARLGCRVRCYFADLRFGLPPAVRGSADLVFTDPPYTPEGVELFVRRGLEGSADPAATRVLLAYGASETTPALAARVQQRLTRLHLAIEALWPDFNRYLGAEAIGAASDLYLLRATARTPVGRAAESAARIYSQGANARESAAALTAATAPRAWGGTPPEVCVGDWPEPLPEGVRRVGLDAWLAAPPTARSAAVNLTGGAEALTERVILAAPAADLHVVVASHAPQVRDAAGQQGLRRVVGPDRPLRFLRGVPDARHTVVRVGAAAPPDDTADPAVWLARRLRQRAHGSVASVLREGLVRVAARTGRPVNKKWARTRVAEALPWLAGHTLLDLPLHRFAALDDALHRLAGQLP</sequence>
<dbReference type="InterPro" id="IPR051720">
    <property type="entry name" value="rRNA_MeTrfase/Polyamine_Synth"/>
</dbReference>
<dbReference type="PATRIC" id="fig|665004.4.peg.2994"/>
<organism evidence="2 3">
    <name type="scientific">Thermobifida cellulosilytica TB100</name>
    <dbReference type="NCBI Taxonomy" id="665004"/>
    <lineage>
        <taxon>Bacteria</taxon>
        <taxon>Bacillati</taxon>
        <taxon>Actinomycetota</taxon>
        <taxon>Actinomycetes</taxon>
        <taxon>Streptosporangiales</taxon>
        <taxon>Nocardiopsidaceae</taxon>
        <taxon>Thermobifida</taxon>
    </lineage>
</organism>
<name>A0A147KMK0_THECS</name>
<feature type="domain" description="N(4)-bis(aminopropyl)spermidine synthase C-terminal" evidence="1">
    <location>
        <begin position="101"/>
        <end position="288"/>
    </location>
</feature>
<comment type="caution">
    <text evidence="2">The sequence shown here is derived from an EMBL/GenBank/DDBJ whole genome shotgun (WGS) entry which is preliminary data.</text>
</comment>
<keyword evidence="2" id="KW-0489">Methyltransferase</keyword>
<dbReference type="InterPro" id="IPR002052">
    <property type="entry name" value="DNA_methylase_N6_adenine_CS"/>
</dbReference>
<dbReference type="GO" id="GO:0003676">
    <property type="term" value="F:nucleic acid binding"/>
    <property type="evidence" value="ECO:0007669"/>
    <property type="project" value="InterPro"/>
</dbReference>
<accession>A0A147KMK0</accession>
<reference evidence="3" key="1">
    <citation type="journal article" date="2017" name="Acta Aliment.">
        <title>Plant polysaccharide degrading enzyme system of Thermpbifida cellulosilytica TB100 revealed by de novo genome project data.</title>
        <authorList>
            <person name="Toth A."/>
            <person name="Baka E."/>
            <person name="Luzics S."/>
            <person name="Bata-Vidacs I."/>
            <person name="Nagy I."/>
            <person name="Balint B."/>
            <person name="Herceg R."/>
            <person name="Olasz F."/>
            <person name="Wilk T."/>
            <person name="Nagy T."/>
            <person name="Kriszt B."/>
            <person name="Nagy I."/>
            <person name="Kukolya J."/>
        </authorList>
    </citation>
    <scope>NUCLEOTIDE SEQUENCE [LARGE SCALE GENOMIC DNA]</scope>
    <source>
        <strain evidence="3">TB100</strain>
    </source>
</reference>
<dbReference type="RefSeq" id="WP_068757229.1">
    <property type="nucleotide sequence ID" value="NZ_KQ950183.1"/>
</dbReference>
<dbReference type="InterPro" id="IPR002723">
    <property type="entry name" value="BpsA_C"/>
</dbReference>
<dbReference type="STRING" id="665004.AC529_00885"/>